<evidence type="ECO:0000256" key="1">
    <source>
        <dbReference type="SAM" id="Coils"/>
    </source>
</evidence>
<evidence type="ECO:0000313" key="3">
    <source>
        <dbReference type="EMBL" id="CAD9524815.1"/>
    </source>
</evidence>
<protein>
    <submittedName>
        <fullName evidence="3">Uncharacterized protein</fullName>
    </submittedName>
</protein>
<proteinExistence type="predicted"/>
<name>A0A7S2INP7_9EUKA</name>
<keyword evidence="1" id="KW-0175">Coiled coil</keyword>
<feature type="compositionally biased region" description="Polar residues" evidence="2">
    <location>
        <begin position="269"/>
        <end position="286"/>
    </location>
</feature>
<feature type="compositionally biased region" description="Low complexity" evidence="2">
    <location>
        <begin position="357"/>
        <end position="371"/>
    </location>
</feature>
<feature type="coiled-coil region" evidence="1">
    <location>
        <begin position="140"/>
        <end position="184"/>
    </location>
</feature>
<organism evidence="3">
    <name type="scientific">Haptolina brevifila</name>
    <dbReference type="NCBI Taxonomy" id="156173"/>
    <lineage>
        <taxon>Eukaryota</taxon>
        <taxon>Haptista</taxon>
        <taxon>Haptophyta</taxon>
        <taxon>Prymnesiophyceae</taxon>
        <taxon>Prymnesiales</taxon>
        <taxon>Prymnesiaceae</taxon>
        <taxon>Haptolina</taxon>
    </lineage>
</organism>
<dbReference type="AlphaFoldDB" id="A0A7S2INP7"/>
<sequence length="407" mass="44406">MTNNASIDTCSLDESDLSPRPLKIQKIRSQSPDTGSDTTVACADDLVVSTADSERADSTQIESKPVIPPELQIDQLVKPAVGEVLKVLLSGTTTPASVSPEMFSALTAKLAVVLDAADRDNVSSINKGAVLAAARLVPRLERLLEENQRLAEAAGQTEQLIMRLQEAERDLHEKDRLLRERELELATQTQHTMCYRDMAETYTTMYLKATDVAQSLHARCAAMQSSSEQGSSLRVRGRDSPHWLDRAMEVPVVRLREPLPIDLPGFDASRSSAAPATDGSRSTSGIDTRDDDQSSEVNEEVEKYGDLLPDDDDDVVEIMMRDDIRKYGVERTSRRWACHRYIFHHLAMKDTEEAGASSSPPSSTSTLTQTSACPSAAGDVSSGPPSTCTLRGDADIYPSTDDGRMHA</sequence>
<evidence type="ECO:0000256" key="2">
    <source>
        <dbReference type="SAM" id="MobiDB-lite"/>
    </source>
</evidence>
<gene>
    <name evidence="3" type="ORF">CBRE1094_LOCUS35774</name>
</gene>
<accession>A0A7S2INP7</accession>
<dbReference type="EMBL" id="HBGU01065627">
    <property type="protein sequence ID" value="CAD9524815.1"/>
    <property type="molecule type" value="Transcribed_RNA"/>
</dbReference>
<reference evidence="3" key="1">
    <citation type="submission" date="2021-01" db="EMBL/GenBank/DDBJ databases">
        <authorList>
            <person name="Corre E."/>
            <person name="Pelletier E."/>
            <person name="Niang G."/>
            <person name="Scheremetjew M."/>
            <person name="Finn R."/>
            <person name="Kale V."/>
            <person name="Holt S."/>
            <person name="Cochrane G."/>
            <person name="Meng A."/>
            <person name="Brown T."/>
            <person name="Cohen L."/>
        </authorList>
    </citation>
    <scope>NUCLEOTIDE SEQUENCE</scope>
    <source>
        <strain evidence="3">UTEX LB 985</strain>
    </source>
</reference>
<feature type="region of interest" description="Disordered" evidence="2">
    <location>
        <begin position="352"/>
        <end position="407"/>
    </location>
</feature>
<feature type="region of interest" description="Disordered" evidence="2">
    <location>
        <begin position="265"/>
        <end position="311"/>
    </location>
</feature>